<sequence>MSTTIISQYEDFIEELNSTDNPKRQKKDDELSTKTSVMSSTTRNGSLKVHLSTSKHTEENANCQSMTEVSINSTGKLKSSKIESSKENIGEFQNMLEDSSEKPKSQGEKGSIAYYLAHSRFD</sequence>
<feature type="region of interest" description="Disordered" evidence="1">
    <location>
        <begin position="15"/>
        <end position="111"/>
    </location>
</feature>
<dbReference type="GeneID" id="19881588"/>
<name>L2GNY0_VITCO</name>
<evidence type="ECO:0000313" key="2">
    <source>
        <dbReference type="EMBL" id="ELA42027.1"/>
    </source>
</evidence>
<gene>
    <name evidence="2" type="ORF">VICG_00874</name>
</gene>
<reference evidence="3" key="1">
    <citation type="submission" date="2011-05" db="EMBL/GenBank/DDBJ databases">
        <title>The genome sequence of Vittaforma corneae strain ATCC 50505.</title>
        <authorList>
            <consortium name="The Broad Institute Genome Sequencing Platform"/>
            <person name="Cuomo C."/>
            <person name="Didier E."/>
            <person name="Bowers L."/>
            <person name="Young S.K."/>
            <person name="Zeng Q."/>
            <person name="Gargeya S."/>
            <person name="Fitzgerald M."/>
            <person name="Haas B."/>
            <person name="Abouelleil A."/>
            <person name="Alvarado L."/>
            <person name="Arachchi H.M."/>
            <person name="Berlin A."/>
            <person name="Chapman S.B."/>
            <person name="Gearin G."/>
            <person name="Goldberg J."/>
            <person name="Griggs A."/>
            <person name="Gujja S."/>
            <person name="Hansen M."/>
            <person name="Heiman D."/>
            <person name="Howarth C."/>
            <person name="Larimer J."/>
            <person name="Lui A."/>
            <person name="MacDonald P.J.P."/>
            <person name="McCowen C."/>
            <person name="Montmayeur A."/>
            <person name="Murphy C."/>
            <person name="Neiman D."/>
            <person name="Pearson M."/>
            <person name="Priest M."/>
            <person name="Roberts A."/>
            <person name="Saif S."/>
            <person name="Shea T."/>
            <person name="Sisk P."/>
            <person name="Stolte C."/>
            <person name="Sykes S."/>
            <person name="Wortman J."/>
            <person name="Nusbaum C."/>
            <person name="Birren B."/>
        </authorList>
    </citation>
    <scope>NUCLEOTIDE SEQUENCE [LARGE SCALE GENOMIC DNA]</scope>
    <source>
        <strain evidence="3">ATCC 50505</strain>
    </source>
</reference>
<feature type="compositionally biased region" description="Basic and acidic residues" evidence="1">
    <location>
        <begin position="80"/>
        <end position="89"/>
    </location>
</feature>
<dbReference type="VEuPathDB" id="MicrosporidiaDB:VICG_00874"/>
<dbReference type="EMBL" id="JH370135">
    <property type="protein sequence ID" value="ELA42027.1"/>
    <property type="molecule type" value="Genomic_DNA"/>
</dbReference>
<dbReference type="InParanoid" id="L2GNY0"/>
<feature type="compositionally biased region" description="Polar residues" evidence="1">
    <location>
        <begin position="60"/>
        <end position="75"/>
    </location>
</feature>
<keyword evidence="3" id="KW-1185">Reference proteome</keyword>
<feature type="compositionally biased region" description="Basic and acidic residues" evidence="1">
    <location>
        <begin position="21"/>
        <end position="32"/>
    </location>
</feature>
<accession>L2GNY0</accession>
<dbReference type="Proteomes" id="UP000011082">
    <property type="component" value="Unassembled WGS sequence"/>
</dbReference>
<dbReference type="AlphaFoldDB" id="L2GNY0"/>
<evidence type="ECO:0000313" key="3">
    <source>
        <dbReference type="Proteomes" id="UP000011082"/>
    </source>
</evidence>
<proteinExistence type="predicted"/>
<organism evidence="2 3">
    <name type="scientific">Vittaforma corneae (strain ATCC 50505)</name>
    <name type="common">Microsporidian parasite</name>
    <name type="synonym">Nosema corneum</name>
    <dbReference type="NCBI Taxonomy" id="993615"/>
    <lineage>
        <taxon>Eukaryota</taxon>
        <taxon>Fungi</taxon>
        <taxon>Fungi incertae sedis</taxon>
        <taxon>Microsporidia</taxon>
        <taxon>Nosematidae</taxon>
        <taxon>Vittaforma</taxon>
    </lineage>
</organism>
<protein>
    <submittedName>
        <fullName evidence="2">Uncharacterized protein</fullName>
    </submittedName>
</protein>
<dbReference type="RefSeq" id="XP_007604323.1">
    <property type="nucleotide sequence ID" value="XM_007604261.1"/>
</dbReference>
<dbReference type="HOGENOM" id="CLU_2028508_0_0_1"/>
<feature type="compositionally biased region" description="Polar residues" evidence="1">
    <location>
        <begin position="33"/>
        <end position="45"/>
    </location>
</feature>
<evidence type="ECO:0000256" key="1">
    <source>
        <dbReference type="SAM" id="MobiDB-lite"/>
    </source>
</evidence>